<dbReference type="AlphaFoldDB" id="A0A7S0LCU2"/>
<name>A0A7S0LCU2_9EUKA</name>
<dbReference type="EMBL" id="HBEY01023734">
    <property type="protein sequence ID" value="CAD8607923.1"/>
    <property type="molecule type" value="Transcribed_RNA"/>
</dbReference>
<evidence type="ECO:0000256" key="1">
    <source>
        <dbReference type="SAM" id="SignalP"/>
    </source>
</evidence>
<gene>
    <name evidence="2" type="ORF">CPEL01642_LOCUS11300</name>
</gene>
<protein>
    <submittedName>
        <fullName evidence="2">Uncharacterized protein</fullName>
    </submittedName>
</protein>
<dbReference type="InterPro" id="IPR008479">
    <property type="entry name" value="DUF760"/>
</dbReference>
<feature type="signal peptide" evidence="1">
    <location>
        <begin position="1"/>
        <end position="21"/>
    </location>
</feature>
<organism evidence="2">
    <name type="scientific">Coccolithus braarudii</name>
    <dbReference type="NCBI Taxonomy" id="221442"/>
    <lineage>
        <taxon>Eukaryota</taxon>
        <taxon>Haptista</taxon>
        <taxon>Haptophyta</taxon>
        <taxon>Prymnesiophyceae</taxon>
        <taxon>Coccolithales</taxon>
        <taxon>Coccolithaceae</taxon>
        <taxon>Coccolithus</taxon>
    </lineage>
</organism>
<evidence type="ECO:0000313" key="2">
    <source>
        <dbReference type="EMBL" id="CAD8607923.1"/>
    </source>
</evidence>
<keyword evidence="1" id="KW-0732">Signal</keyword>
<proteinExistence type="predicted"/>
<sequence>MGALSLCVVSLGLVPLGPLQLRPTGTREPRLAVGIRASLPDDAGEIDWDKEAAALARVRGIPADNKFFKAIRAISPPELVQEFAQTAPRDVQIALRATVGQLMGSLPPEVAQSEVTTSGKNLGSLMFSMQMTGYMFRNAQYRKSLRDSLEGSTALLEAVKESEDLPPISGKITVQLGEGVKTEVDAAAYMSELRAEVQGLRAQLLAKGEEQESAARGGGLMAYIQALGPQDAQSLSSGVSEEVLTAMSQLVSSLLVDMNIPYDEMAVTAPAVKLRELLVTQLVAGYKLREMEARDEIKDKFWS</sequence>
<dbReference type="PANTHER" id="PTHR33598:SF4">
    <property type="entry name" value="OS02G0833400 PROTEIN"/>
    <property type="match status" value="1"/>
</dbReference>
<feature type="chain" id="PRO_5031125606" evidence="1">
    <location>
        <begin position="22"/>
        <end position="303"/>
    </location>
</feature>
<dbReference type="PANTHER" id="PTHR33598">
    <property type="entry name" value="OS02G0833400 PROTEIN"/>
    <property type="match status" value="1"/>
</dbReference>
<dbReference type="Pfam" id="PF05542">
    <property type="entry name" value="DUF760"/>
    <property type="match status" value="2"/>
</dbReference>
<reference evidence="2" key="1">
    <citation type="submission" date="2021-01" db="EMBL/GenBank/DDBJ databases">
        <authorList>
            <person name="Corre E."/>
            <person name="Pelletier E."/>
            <person name="Niang G."/>
            <person name="Scheremetjew M."/>
            <person name="Finn R."/>
            <person name="Kale V."/>
            <person name="Holt S."/>
            <person name="Cochrane G."/>
            <person name="Meng A."/>
            <person name="Brown T."/>
            <person name="Cohen L."/>
        </authorList>
    </citation>
    <scope>NUCLEOTIDE SEQUENCE</scope>
    <source>
        <strain evidence="2">PLY182g</strain>
    </source>
</reference>
<accession>A0A7S0LCU2</accession>